<dbReference type="Proteomes" id="UP001157126">
    <property type="component" value="Unassembled WGS sequence"/>
</dbReference>
<feature type="compositionally biased region" description="Basic and acidic residues" evidence="1">
    <location>
        <begin position="1"/>
        <end position="12"/>
    </location>
</feature>
<feature type="compositionally biased region" description="Basic and acidic residues" evidence="1">
    <location>
        <begin position="19"/>
        <end position="43"/>
    </location>
</feature>
<feature type="compositionally biased region" description="Basic and acidic residues" evidence="1">
    <location>
        <begin position="51"/>
        <end position="67"/>
    </location>
</feature>
<gene>
    <name evidence="2" type="ORF">GCM10025883_21940</name>
</gene>
<keyword evidence="3" id="KW-1185">Reference proteome</keyword>
<comment type="caution">
    <text evidence="2">The sequence shown here is derived from an EMBL/GenBank/DDBJ whole genome shotgun (WGS) entry which is preliminary data.</text>
</comment>
<protein>
    <submittedName>
        <fullName evidence="2">Uncharacterized protein</fullName>
    </submittedName>
</protein>
<name>A0ABQ6IQJ3_9MICO</name>
<reference evidence="3" key="1">
    <citation type="journal article" date="2019" name="Int. J. Syst. Evol. Microbiol.">
        <title>The Global Catalogue of Microorganisms (GCM) 10K type strain sequencing project: providing services to taxonomists for standard genome sequencing and annotation.</title>
        <authorList>
            <consortium name="The Broad Institute Genomics Platform"/>
            <consortium name="The Broad Institute Genome Sequencing Center for Infectious Disease"/>
            <person name="Wu L."/>
            <person name="Ma J."/>
        </authorList>
    </citation>
    <scope>NUCLEOTIDE SEQUENCE [LARGE SCALE GENOMIC DNA]</scope>
    <source>
        <strain evidence="3">NBRC 113072</strain>
    </source>
</reference>
<dbReference type="EMBL" id="BSUO01000001">
    <property type="protein sequence ID" value="GMA40149.1"/>
    <property type="molecule type" value="Genomic_DNA"/>
</dbReference>
<organism evidence="2 3">
    <name type="scientific">Mobilicoccus caccae</name>
    <dbReference type="NCBI Taxonomy" id="1859295"/>
    <lineage>
        <taxon>Bacteria</taxon>
        <taxon>Bacillati</taxon>
        <taxon>Actinomycetota</taxon>
        <taxon>Actinomycetes</taxon>
        <taxon>Micrococcales</taxon>
        <taxon>Dermatophilaceae</taxon>
        <taxon>Mobilicoccus</taxon>
    </lineage>
</organism>
<proteinExistence type="predicted"/>
<accession>A0ABQ6IQJ3</accession>
<evidence type="ECO:0000313" key="3">
    <source>
        <dbReference type="Proteomes" id="UP001157126"/>
    </source>
</evidence>
<feature type="region of interest" description="Disordered" evidence="1">
    <location>
        <begin position="1"/>
        <end position="200"/>
    </location>
</feature>
<sequence length="200" mass="21025">MVGGDRGEHEGGESVGEGGHADDRGGSHGGHGDPREWGDDDGQHVAPGVDDPVRRDDPVEADHDRECPQLGAVGPHERRRRRGGDDEESGHGECVGQGGADEGQDGEGGHDVGAHHEASPVDPVGDGTREQPEHQVGSHPERGHGGGDRGRSAQGPGEDRKSESDQARGHHVRGGRDEVADEARRLGQRRDILRAGLTDV</sequence>
<evidence type="ECO:0000313" key="2">
    <source>
        <dbReference type="EMBL" id="GMA40149.1"/>
    </source>
</evidence>
<evidence type="ECO:0000256" key="1">
    <source>
        <dbReference type="SAM" id="MobiDB-lite"/>
    </source>
</evidence>
<feature type="compositionally biased region" description="Basic and acidic residues" evidence="1">
    <location>
        <begin position="139"/>
        <end position="193"/>
    </location>
</feature>
<feature type="compositionally biased region" description="Basic and acidic residues" evidence="1">
    <location>
        <begin position="107"/>
        <end position="119"/>
    </location>
</feature>